<feature type="chain" id="PRO_5039350919" evidence="4">
    <location>
        <begin position="22"/>
        <end position="447"/>
    </location>
</feature>
<dbReference type="InterPro" id="IPR050490">
    <property type="entry name" value="Bact_solute-bd_prot1"/>
</dbReference>
<evidence type="ECO:0000313" key="5">
    <source>
        <dbReference type="EMBL" id="ADZ82308.1"/>
    </source>
</evidence>
<dbReference type="RefSeq" id="WP_013655609.1">
    <property type="nucleotide sequence ID" value="NC_015275.1"/>
</dbReference>
<dbReference type="PANTHER" id="PTHR43649:SF29">
    <property type="entry name" value="OSMOPROTECTIVE COMPOUNDS-BINDING PROTEIN GGTB"/>
    <property type="match status" value="1"/>
</dbReference>
<dbReference type="InterPro" id="IPR006059">
    <property type="entry name" value="SBP"/>
</dbReference>
<proteinExistence type="inferred from homology"/>
<name>F2JM97_CELLD</name>
<feature type="signal peptide" evidence="4">
    <location>
        <begin position="1"/>
        <end position="21"/>
    </location>
</feature>
<dbReference type="eggNOG" id="COG1653">
    <property type="taxonomic scope" value="Bacteria"/>
</dbReference>
<reference evidence="5 6" key="1">
    <citation type="journal article" date="2011" name="J. Bacteriol.">
        <title>Complete genome sequence of the cellulose-degrading bacterium Cellulosilyticum lentocellum.</title>
        <authorList>
            <consortium name="US DOE Joint Genome Institute"/>
            <person name="Miller D.A."/>
            <person name="Suen G."/>
            <person name="Bruce D."/>
            <person name="Copeland A."/>
            <person name="Cheng J.F."/>
            <person name="Detter C."/>
            <person name="Goodwin L.A."/>
            <person name="Han C.S."/>
            <person name="Hauser L.J."/>
            <person name="Land M.L."/>
            <person name="Lapidus A."/>
            <person name="Lucas S."/>
            <person name="Meincke L."/>
            <person name="Pitluck S."/>
            <person name="Tapia R."/>
            <person name="Teshima H."/>
            <person name="Woyke T."/>
            <person name="Fox B.G."/>
            <person name="Angert E.R."/>
            <person name="Currie C.R."/>
        </authorList>
    </citation>
    <scope>NUCLEOTIDE SEQUENCE [LARGE SCALE GENOMIC DNA]</scope>
    <source>
        <strain evidence="6">ATCC 49066 / DSM 5427 / NCIMB 11756 / RHM5</strain>
    </source>
</reference>
<dbReference type="AlphaFoldDB" id="F2JM97"/>
<dbReference type="STRING" id="642492.Clole_0572"/>
<evidence type="ECO:0000256" key="1">
    <source>
        <dbReference type="ARBA" id="ARBA00008520"/>
    </source>
</evidence>
<dbReference type="KEGG" id="cle:Clole_0572"/>
<dbReference type="SUPFAM" id="SSF53850">
    <property type="entry name" value="Periplasmic binding protein-like II"/>
    <property type="match status" value="1"/>
</dbReference>
<keyword evidence="6" id="KW-1185">Reference proteome</keyword>
<evidence type="ECO:0000256" key="4">
    <source>
        <dbReference type="SAM" id="SignalP"/>
    </source>
</evidence>
<feature type="region of interest" description="Disordered" evidence="3">
    <location>
        <begin position="26"/>
        <end position="51"/>
    </location>
</feature>
<evidence type="ECO:0000313" key="6">
    <source>
        <dbReference type="Proteomes" id="UP000008467"/>
    </source>
</evidence>
<dbReference type="PANTHER" id="PTHR43649">
    <property type="entry name" value="ARABINOSE-BINDING PROTEIN-RELATED"/>
    <property type="match status" value="1"/>
</dbReference>
<dbReference type="Gene3D" id="3.40.190.10">
    <property type="entry name" value="Periplasmic binding protein-like II"/>
    <property type="match status" value="2"/>
</dbReference>
<organism evidence="5 6">
    <name type="scientific">Cellulosilyticum lentocellum (strain ATCC 49066 / DSM 5427 / NCIMB 11756 / RHM5)</name>
    <name type="common">Clostridium lentocellum</name>
    <dbReference type="NCBI Taxonomy" id="642492"/>
    <lineage>
        <taxon>Bacteria</taxon>
        <taxon>Bacillati</taxon>
        <taxon>Bacillota</taxon>
        <taxon>Clostridia</taxon>
        <taxon>Lachnospirales</taxon>
        <taxon>Cellulosilyticaceae</taxon>
        <taxon>Cellulosilyticum</taxon>
    </lineage>
</organism>
<dbReference type="PROSITE" id="PS51257">
    <property type="entry name" value="PROKAR_LIPOPROTEIN"/>
    <property type="match status" value="1"/>
</dbReference>
<dbReference type="HOGENOM" id="CLU_031285_12_0_9"/>
<accession>F2JM97</accession>
<protein>
    <submittedName>
        <fullName evidence="5">Extracellular solute-binding protein family 1</fullName>
    </submittedName>
</protein>
<sequence>MGKFKKAITFLISSMMAFSMIGCTGGTTTTGDETKTENTASTSKEAIQEAETTSDEVVTLNLWHIWAAESESSKAPFEAAVKEFNEENPNIQVVLDATENETYKTKMTATIAANEAPDIYFYWSGGYMKNIVDAGKVLALDEYLDDATKDKILNGTLTNMTFDGKIYGIGHSMSVGTFFVNTELFNKYSVKIPETWDELVTACKTFKDNGITPMAVGAKDRWCIDMYLDIIETRAAGYETCYNALTKNGSFVDEGIIEGAAKLQELVDMGAFTNGALGVSRDESEVPFYNGQIPMYVNGSWTIGNINADDCPVKGKISIAKFPTINEKSNVNDFTGGVAETFVVNAATKHPKEAVYALRTISEKFSKNLYLSGAGIPTWKVDVDESQIDPLTLQLVDLIQDSNSFTLWWNTLLEGEDSETYMNKSAELFAKQITPEEFVKQLQTMNE</sequence>
<gene>
    <name evidence="5" type="ordered locus">Clole_0572</name>
</gene>
<dbReference type="EMBL" id="CP002582">
    <property type="protein sequence ID" value="ADZ82308.1"/>
    <property type="molecule type" value="Genomic_DNA"/>
</dbReference>
<dbReference type="Proteomes" id="UP000008467">
    <property type="component" value="Chromosome"/>
</dbReference>
<keyword evidence="4" id="KW-0732">Signal</keyword>
<keyword evidence="2" id="KW-0813">Transport</keyword>
<evidence type="ECO:0000256" key="3">
    <source>
        <dbReference type="SAM" id="MobiDB-lite"/>
    </source>
</evidence>
<comment type="similarity">
    <text evidence="1">Belongs to the bacterial solute-binding protein 1 family.</text>
</comment>
<dbReference type="Pfam" id="PF01547">
    <property type="entry name" value="SBP_bac_1"/>
    <property type="match status" value="1"/>
</dbReference>
<evidence type="ECO:0000256" key="2">
    <source>
        <dbReference type="ARBA" id="ARBA00022448"/>
    </source>
</evidence>